<dbReference type="Gene3D" id="3.40.640.10">
    <property type="entry name" value="Type I PLP-dependent aspartate aminotransferase-like (Major domain)"/>
    <property type="match status" value="1"/>
</dbReference>
<dbReference type="Proteomes" id="UP001303902">
    <property type="component" value="Chromosome"/>
</dbReference>
<dbReference type="Gene3D" id="3.90.1150.10">
    <property type="entry name" value="Aspartate Aminotransferase, domain 1"/>
    <property type="match status" value="1"/>
</dbReference>
<dbReference type="EMBL" id="CP129118">
    <property type="protein sequence ID" value="WOV88580.1"/>
    <property type="molecule type" value="Genomic_DNA"/>
</dbReference>
<dbReference type="RefSeq" id="WP_317969788.1">
    <property type="nucleotide sequence ID" value="NZ_CP129118.1"/>
</dbReference>
<dbReference type="SUPFAM" id="SSF53383">
    <property type="entry name" value="PLP-dependent transferases"/>
    <property type="match status" value="1"/>
</dbReference>
<dbReference type="InterPro" id="IPR015424">
    <property type="entry name" value="PyrdxlP-dep_Trfase"/>
</dbReference>
<dbReference type="InterPro" id="IPR016454">
    <property type="entry name" value="Cysteine_dSase"/>
</dbReference>
<accession>A0ABZ0L8X0</accession>
<evidence type="ECO:0000256" key="2">
    <source>
        <dbReference type="ARBA" id="ARBA00022898"/>
    </source>
</evidence>
<dbReference type="Pfam" id="PF00266">
    <property type="entry name" value="Aminotran_5"/>
    <property type="match status" value="1"/>
</dbReference>
<dbReference type="InterPro" id="IPR015421">
    <property type="entry name" value="PyrdxlP-dep_Trfase_major"/>
</dbReference>
<dbReference type="PIRSF" id="PIRSF005572">
    <property type="entry name" value="NifS"/>
    <property type="match status" value="1"/>
</dbReference>
<protein>
    <submittedName>
        <fullName evidence="4">Cysteine desulfurase family protein</fullName>
    </submittedName>
</protein>
<feature type="domain" description="Aminotransferase class V" evidence="3">
    <location>
        <begin position="2"/>
        <end position="360"/>
    </location>
</feature>
<evidence type="ECO:0000313" key="5">
    <source>
        <dbReference type="Proteomes" id="UP001303902"/>
    </source>
</evidence>
<gene>
    <name evidence="4" type="ORF">QWT69_05555</name>
</gene>
<dbReference type="InterPro" id="IPR000192">
    <property type="entry name" value="Aminotrans_V_dom"/>
</dbReference>
<keyword evidence="2" id="KW-0663">Pyridoxal phosphate</keyword>
<comment type="cofactor">
    <cofactor evidence="1">
        <name>pyridoxal 5'-phosphate</name>
        <dbReference type="ChEBI" id="CHEBI:597326"/>
    </cofactor>
</comment>
<evidence type="ECO:0000256" key="1">
    <source>
        <dbReference type="ARBA" id="ARBA00001933"/>
    </source>
</evidence>
<proteinExistence type="predicted"/>
<reference evidence="4 5" key="1">
    <citation type="submission" date="2023-06" db="EMBL/GenBank/DDBJ databases">
        <title>Sporosarcina sp. nov., isolated from Korean tranditional fermented seafood 'Jeotgal'.</title>
        <authorList>
            <person name="Yang A.I."/>
            <person name="Shin N.-R."/>
        </authorList>
    </citation>
    <scope>NUCLEOTIDE SEQUENCE [LARGE SCALE GENOMIC DNA]</scope>
    <source>
        <strain evidence="4 5">T2O-4</strain>
    </source>
</reference>
<name>A0ABZ0L8X0_9BACL</name>
<dbReference type="InterPro" id="IPR015422">
    <property type="entry name" value="PyrdxlP-dep_Trfase_small"/>
</dbReference>
<evidence type="ECO:0000313" key="4">
    <source>
        <dbReference type="EMBL" id="WOV88580.1"/>
    </source>
</evidence>
<dbReference type="PANTHER" id="PTHR11601">
    <property type="entry name" value="CYSTEINE DESULFURYLASE FAMILY MEMBER"/>
    <property type="match status" value="1"/>
</dbReference>
<organism evidence="4 5">
    <name type="scientific">Sporosarcina oncorhynchi</name>
    <dbReference type="NCBI Taxonomy" id="3056444"/>
    <lineage>
        <taxon>Bacteria</taxon>
        <taxon>Bacillati</taxon>
        <taxon>Bacillota</taxon>
        <taxon>Bacilli</taxon>
        <taxon>Bacillales</taxon>
        <taxon>Caryophanaceae</taxon>
        <taxon>Sporosarcina</taxon>
    </lineage>
</organism>
<sequence length="376" mass="41302">MIYLDNSSTTKPNKEVMESFITLNEKYYANPASLHCMGKEAENFLERSKLQMLAIAGNKDGQVVLTSGGTESNNLAIMGFAQAYQSRGNHIITTSIEHHSVLKACYQLEKMGFEVDYLTVDESGLISLEELKMKIRPETILVSIMHVNNEIGTIQPIRECATIIKSRSRAIFHSDCVQSFGKIPVTVSGLGVDAITVSSHKINGLKNSGALLMKKGVIPHPILFGGGQENGLRSGTVSLAHAVALAKAFRLSAVSSEMKDFRKWRNEMMAVCHLYENIQVLCPDHSAPHILAISFKSIKGEVAVNFFQENGVIISTSSACSSKAKNAGHVIEAIQLNDEFKHGVIRISFGNNNTNEQIEKTIDILKQFMDVIEKGM</sequence>
<dbReference type="PANTHER" id="PTHR11601:SF50">
    <property type="entry name" value="CYSTEINE DESULFURASE ISCS 2-RELATED"/>
    <property type="match status" value="1"/>
</dbReference>
<evidence type="ECO:0000259" key="3">
    <source>
        <dbReference type="Pfam" id="PF00266"/>
    </source>
</evidence>
<keyword evidence="5" id="KW-1185">Reference proteome</keyword>